<dbReference type="PANTHER" id="PTHR43461:SF1">
    <property type="entry name" value="TRANSMEMBRANE PROTEIN 256"/>
    <property type="match status" value="1"/>
</dbReference>
<dbReference type="PANTHER" id="PTHR43461">
    <property type="entry name" value="TRANSMEMBRANE PROTEIN 256"/>
    <property type="match status" value="1"/>
</dbReference>
<evidence type="ECO:0000256" key="1">
    <source>
        <dbReference type="ARBA" id="ARBA00004141"/>
    </source>
</evidence>
<comment type="similarity">
    <text evidence="2">Belongs to the UPF0382 family.</text>
</comment>
<dbReference type="OrthoDB" id="9802121at2"/>
<dbReference type="GO" id="GO:0005886">
    <property type="term" value="C:plasma membrane"/>
    <property type="evidence" value="ECO:0007669"/>
    <property type="project" value="TreeGrafter"/>
</dbReference>
<protein>
    <recommendedName>
        <fullName evidence="9">DUF423 domain-containing protein</fullName>
    </recommendedName>
</protein>
<keyword evidence="5 6" id="KW-0472">Membrane</keyword>
<evidence type="ECO:0000256" key="5">
    <source>
        <dbReference type="ARBA" id="ARBA00023136"/>
    </source>
</evidence>
<organism evidence="7 8">
    <name type="scientific">Novipirellula herctigrandis</name>
    <dbReference type="NCBI Taxonomy" id="2527986"/>
    <lineage>
        <taxon>Bacteria</taxon>
        <taxon>Pseudomonadati</taxon>
        <taxon>Planctomycetota</taxon>
        <taxon>Planctomycetia</taxon>
        <taxon>Pirellulales</taxon>
        <taxon>Pirellulaceae</taxon>
        <taxon>Novipirellula</taxon>
    </lineage>
</organism>
<evidence type="ECO:0000313" key="7">
    <source>
        <dbReference type="EMBL" id="TWT83311.1"/>
    </source>
</evidence>
<dbReference type="AlphaFoldDB" id="A0A5C5Z910"/>
<dbReference type="RefSeq" id="WP_146400385.1">
    <property type="nucleotide sequence ID" value="NZ_SJPJ01000001.1"/>
</dbReference>
<dbReference type="Pfam" id="PF04241">
    <property type="entry name" value="DUF423"/>
    <property type="match status" value="1"/>
</dbReference>
<evidence type="ECO:0000256" key="4">
    <source>
        <dbReference type="ARBA" id="ARBA00022989"/>
    </source>
</evidence>
<gene>
    <name evidence="7" type="ORF">CA13_47760</name>
</gene>
<evidence type="ECO:0000256" key="3">
    <source>
        <dbReference type="ARBA" id="ARBA00022692"/>
    </source>
</evidence>
<evidence type="ECO:0000313" key="8">
    <source>
        <dbReference type="Proteomes" id="UP000315010"/>
    </source>
</evidence>
<keyword evidence="4 6" id="KW-1133">Transmembrane helix</keyword>
<evidence type="ECO:0000256" key="2">
    <source>
        <dbReference type="ARBA" id="ARBA00009694"/>
    </source>
</evidence>
<comment type="caution">
    <text evidence="7">The sequence shown here is derived from an EMBL/GenBank/DDBJ whole genome shotgun (WGS) entry which is preliminary data.</text>
</comment>
<dbReference type="EMBL" id="SJPJ01000001">
    <property type="protein sequence ID" value="TWT83311.1"/>
    <property type="molecule type" value="Genomic_DNA"/>
</dbReference>
<keyword evidence="3 6" id="KW-0812">Transmembrane</keyword>
<comment type="subcellular location">
    <subcellularLocation>
        <location evidence="1">Membrane</location>
        <topology evidence="1">Multi-pass membrane protein</topology>
    </subcellularLocation>
</comment>
<name>A0A5C5Z910_9BACT</name>
<feature type="transmembrane region" description="Helical" evidence="6">
    <location>
        <begin position="59"/>
        <end position="77"/>
    </location>
</feature>
<accession>A0A5C5Z910</accession>
<sequence length="140" mass="14920">MNVTTASRQILLLAAVFGALGVLVGAFGAHVLGGFLEDQGLTAETIAKREDQFDVGVRYHLVHAVTLLALAAIPFGPEALKRKIAWMFVVGLMLFCGSLYLLVLTNQTKLGMVTPIGGVIWIVAWASLARLVIVSNQDSA</sequence>
<reference evidence="7 8" key="1">
    <citation type="submission" date="2019-02" db="EMBL/GenBank/DDBJ databases">
        <title>Deep-cultivation of Planctomycetes and their phenomic and genomic characterization uncovers novel biology.</title>
        <authorList>
            <person name="Wiegand S."/>
            <person name="Jogler M."/>
            <person name="Boedeker C."/>
            <person name="Pinto D."/>
            <person name="Vollmers J."/>
            <person name="Rivas-Marin E."/>
            <person name="Kohn T."/>
            <person name="Peeters S.H."/>
            <person name="Heuer A."/>
            <person name="Rast P."/>
            <person name="Oberbeckmann S."/>
            <person name="Bunk B."/>
            <person name="Jeske O."/>
            <person name="Meyerdierks A."/>
            <person name="Storesund J.E."/>
            <person name="Kallscheuer N."/>
            <person name="Luecker S."/>
            <person name="Lage O.M."/>
            <person name="Pohl T."/>
            <person name="Merkel B.J."/>
            <person name="Hornburger P."/>
            <person name="Mueller R.-W."/>
            <person name="Bruemmer F."/>
            <person name="Labrenz M."/>
            <person name="Spormann A.M."/>
            <person name="Op Den Camp H."/>
            <person name="Overmann J."/>
            <person name="Amann R."/>
            <person name="Jetten M.S.M."/>
            <person name="Mascher T."/>
            <person name="Medema M.H."/>
            <person name="Devos D.P."/>
            <person name="Kaster A.-K."/>
            <person name="Ovreas L."/>
            <person name="Rohde M."/>
            <person name="Galperin M.Y."/>
            <person name="Jogler C."/>
        </authorList>
    </citation>
    <scope>NUCLEOTIDE SEQUENCE [LARGE SCALE GENOMIC DNA]</scope>
    <source>
        <strain evidence="7 8">CA13</strain>
    </source>
</reference>
<dbReference type="InterPro" id="IPR006696">
    <property type="entry name" value="DUF423"/>
</dbReference>
<evidence type="ECO:0000256" key="6">
    <source>
        <dbReference type="SAM" id="Phobius"/>
    </source>
</evidence>
<dbReference type="Proteomes" id="UP000315010">
    <property type="component" value="Unassembled WGS sequence"/>
</dbReference>
<proteinExistence type="inferred from homology"/>
<evidence type="ECO:0008006" key="9">
    <source>
        <dbReference type="Google" id="ProtNLM"/>
    </source>
</evidence>
<feature type="transmembrane region" description="Helical" evidence="6">
    <location>
        <begin position="84"/>
        <end position="104"/>
    </location>
</feature>
<keyword evidence="8" id="KW-1185">Reference proteome</keyword>
<feature type="transmembrane region" description="Helical" evidence="6">
    <location>
        <begin position="110"/>
        <end position="133"/>
    </location>
</feature>